<evidence type="ECO:0008006" key="6">
    <source>
        <dbReference type="Google" id="ProtNLM"/>
    </source>
</evidence>
<sequence length="1320" mass="136572">MSTAIIQVPLLYGTHTITQSAWTANGSGSHSSGPDASSIDFDVPNSGDGTPVFAIADGIIIDVYSEASEHNYSNPAEWSNIPDPGPMGYGNVVTVLHNVVLDNGTTLYFVATYSHLSSDSAAYIESLLENAETTNSQLSVSAGTYIGGVSNTSLTGRSSGTHLHLQIGSDIIEEDGVLMANGHASDANRSLLETLVFSGAISDTVTGVQQTGESISEIDVSFPNTQITGGAYSPAPQPISVSPSLVYEDQSVIDPYSMDGSSNVGLLFSTTHGYTFVGLSGNDTITGGGGNDSIFGGSGNDIVDGGGGVDIVYYNHWSSNYDISRINENTIAVSGQEGLDFLTDVEGIYFPDQNFAVDLIPYSGVCVVGEEVVQTNPDDDGALFIRGDAGSIISFSLSSIGLAFDAVRGWSAWDILAYLGPQVAYAAEGDIDTVDIPVHGSANPDAVLRVDTNYQEIEIIGVGSVQIQDLIDGVAPDDHTDTQPSAVQIGSGTITSFTSAAGSIESRNDVDVFRAELQAGQQYSFILWANSTQNSRLDPELTIRAPNGAVWRNDNLTNSTTMSFISFVAPVSGTYFFEARGVGDSTGAYWLNITPINIDPTADNLTPTTGATDPGNSYWDWEGTSGDDYPSELTLEQGGAPDVNDDNRYRGHDGDDTLRGFDGDDIIWGDDDEDRIYGGDGDDTIRGGRHDDTIDGDDGDDLIFGESGDDFIDGDISSSNGFGHDTIYAGDGDDDVDGGRGNDYIKGEDDNDTLDGNDGNDEIYGDRGNDFLDGDDGDDQLFGGPGSDDLDGGDGRDRLAGEGGNDDLDGDDGDDALYGGDDDDNLRGGAGDDLLHGEDGTDTADFSDGDAGVLINLFDEIAVSSDLGTDRLYSIENVLGSNGNDVIDGNHGWNEIYGDDGDDIIRGHNGNDTIDGQWDDDVVWGDAGDDYVYGGSGHDEVRGGLGNDHLFGGSGDDHLRGEQNDDVIDGGSGLDTVFFWGEHDDFSIQLGTSGEVIVTDLRTDGLEGRDTLTNVEYFEFFDGIALVSDLLASAPSAANDTLTVEGDRPALLDLLANDALNSTGAHYLAVSISSGGGSVSIIGGSVVFDPGEDFSHLNEREIEEVTVSYEIETNGFQRATATATIRVVGTSRPVNVVAGTDAPETLTGGSGVDSITGLGGADRLEGGAGADTLDGGAGSDTIYGGAGDDVLEGGIGGDDVNGGSGIDTASFVTAGSGVTANLTSGVGSRGNANGDTYTSIENLLGSDHDDLLTGSSGNNLIEGGRGKDSLRGSAGNDTLEGGIGGDDVNGGSGIDTASFVTAGSGVTANLTSGVGSRGNA</sequence>
<dbReference type="RefSeq" id="WP_234219506.1">
    <property type="nucleotide sequence ID" value="NZ_JAGQAF010000005.1"/>
</dbReference>
<feature type="compositionally biased region" description="Acidic residues" evidence="3">
    <location>
        <begin position="749"/>
        <end position="763"/>
    </location>
</feature>
<dbReference type="InterPro" id="IPR001343">
    <property type="entry name" value="Hemolysn_Ca-bd"/>
</dbReference>
<dbReference type="Pfam" id="PF17963">
    <property type="entry name" value="Big_9"/>
    <property type="match status" value="1"/>
</dbReference>
<dbReference type="InterPro" id="IPR018511">
    <property type="entry name" value="Hemolysin-typ_Ca-bd_CS"/>
</dbReference>
<dbReference type="Gene3D" id="2.60.120.380">
    <property type="match status" value="1"/>
</dbReference>
<feature type="region of interest" description="Disordered" evidence="3">
    <location>
        <begin position="1255"/>
        <end position="1287"/>
    </location>
</feature>
<comment type="subcellular location">
    <subcellularLocation>
        <location evidence="1">Secreted</location>
    </subcellularLocation>
</comment>
<feature type="compositionally biased region" description="Basic and acidic residues" evidence="3">
    <location>
        <begin position="737"/>
        <end position="748"/>
    </location>
</feature>
<name>A0A9Q3WKJ3_9RHOB</name>
<dbReference type="CDD" id="cd12797">
    <property type="entry name" value="M23_peptidase"/>
    <property type="match status" value="1"/>
</dbReference>
<accession>A0A9Q3WKJ3</accession>
<dbReference type="Pfam" id="PF00353">
    <property type="entry name" value="HemolysinCabind"/>
    <property type="match status" value="12"/>
</dbReference>
<gene>
    <name evidence="4" type="ORF">KBY27_09075</name>
</gene>
<dbReference type="GO" id="GO:0005509">
    <property type="term" value="F:calcium ion binding"/>
    <property type="evidence" value="ECO:0007669"/>
    <property type="project" value="InterPro"/>
</dbReference>
<dbReference type="Gene3D" id="2.150.10.10">
    <property type="entry name" value="Serralysin-like metalloprotease, C-terminal"/>
    <property type="match status" value="5"/>
</dbReference>
<organism evidence="4 5">
    <name type="scientific">Ruegeria pomeroyi</name>
    <dbReference type="NCBI Taxonomy" id="89184"/>
    <lineage>
        <taxon>Bacteria</taxon>
        <taxon>Pseudomonadati</taxon>
        <taxon>Pseudomonadota</taxon>
        <taxon>Alphaproteobacteria</taxon>
        <taxon>Rhodobacterales</taxon>
        <taxon>Roseobacteraceae</taxon>
        <taxon>Ruegeria</taxon>
    </lineage>
</organism>
<dbReference type="InterPro" id="IPR050557">
    <property type="entry name" value="RTX_toxin/Mannuronan_C5-epim"/>
</dbReference>
<feature type="non-terminal residue" evidence="4">
    <location>
        <position position="1320"/>
    </location>
</feature>
<dbReference type="PANTHER" id="PTHR38340">
    <property type="entry name" value="S-LAYER PROTEIN"/>
    <property type="match status" value="1"/>
</dbReference>
<comment type="caution">
    <text evidence="4">The sequence shown here is derived from an EMBL/GenBank/DDBJ whole genome shotgun (WGS) entry which is preliminary data.</text>
</comment>
<dbReference type="Gene3D" id="2.70.70.10">
    <property type="entry name" value="Glucose Permease (Domain IIA)"/>
    <property type="match status" value="1"/>
</dbReference>
<protein>
    <recommendedName>
        <fullName evidence="6">Type I secretion target repeat protein</fullName>
    </recommendedName>
</protein>
<dbReference type="Proteomes" id="UP000813672">
    <property type="component" value="Unassembled WGS sequence"/>
</dbReference>
<dbReference type="InterPro" id="IPR011049">
    <property type="entry name" value="Serralysin-like_metalloprot_C"/>
</dbReference>
<evidence type="ECO:0000256" key="3">
    <source>
        <dbReference type="SAM" id="MobiDB-lite"/>
    </source>
</evidence>
<feature type="region of interest" description="Disordered" evidence="3">
    <location>
        <begin position="669"/>
        <end position="843"/>
    </location>
</feature>
<proteinExistence type="predicted"/>
<evidence type="ECO:0000256" key="2">
    <source>
        <dbReference type="ARBA" id="ARBA00022525"/>
    </source>
</evidence>
<feature type="compositionally biased region" description="Basic and acidic residues" evidence="3">
    <location>
        <begin position="683"/>
        <end position="693"/>
    </location>
</feature>
<dbReference type="InterPro" id="IPR011055">
    <property type="entry name" value="Dup_hybrid_motif"/>
</dbReference>
<feature type="compositionally biased region" description="Acidic residues" evidence="3">
    <location>
        <begin position="694"/>
        <end position="713"/>
    </location>
</feature>
<feature type="compositionally biased region" description="Basic and acidic residues" evidence="3">
    <location>
        <begin position="645"/>
        <end position="656"/>
    </location>
</feature>
<dbReference type="PROSITE" id="PS00330">
    <property type="entry name" value="HEMOLYSIN_CALCIUM"/>
    <property type="match status" value="8"/>
</dbReference>
<reference evidence="4" key="1">
    <citation type="journal article" date="2021" name="Environ. Microbiol.">
        <title>Cryptic niche differentiation of novel sediment ecotypes of Rugeria pomeroyi correlates with nitrate respiration.</title>
        <authorList>
            <person name="Lin X."/>
            <person name="McNichol J."/>
            <person name="Chu X."/>
            <person name="Qian Y."/>
            <person name="Luo H."/>
        </authorList>
    </citation>
    <scope>NUCLEOTIDE SEQUENCE</scope>
    <source>
        <strain evidence="4">SZCCDBB064</strain>
    </source>
</reference>
<evidence type="ECO:0000313" key="4">
    <source>
        <dbReference type="EMBL" id="MCE8537609.1"/>
    </source>
</evidence>
<dbReference type="EMBL" id="JAGQAF010000005">
    <property type="protein sequence ID" value="MCE8537609.1"/>
    <property type="molecule type" value="Genomic_DNA"/>
</dbReference>
<feature type="region of interest" description="Disordered" evidence="3">
    <location>
        <begin position="635"/>
        <end position="656"/>
    </location>
</feature>
<dbReference type="SUPFAM" id="SSF51261">
    <property type="entry name" value="Duplicated hybrid motif"/>
    <property type="match status" value="1"/>
</dbReference>
<evidence type="ECO:0000256" key="1">
    <source>
        <dbReference type="ARBA" id="ARBA00004613"/>
    </source>
</evidence>
<evidence type="ECO:0000313" key="5">
    <source>
        <dbReference type="Proteomes" id="UP000813672"/>
    </source>
</evidence>
<dbReference type="GO" id="GO:0005576">
    <property type="term" value="C:extracellular region"/>
    <property type="evidence" value="ECO:0007669"/>
    <property type="project" value="UniProtKB-SubCell"/>
</dbReference>
<dbReference type="SUPFAM" id="SSF51120">
    <property type="entry name" value="beta-Roll"/>
    <property type="match status" value="6"/>
</dbReference>
<feature type="compositionally biased region" description="Acidic residues" evidence="3">
    <location>
        <begin position="804"/>
        <end position="824"/>
    </location>
</feature>
<dbReference type="PANTHER" id="PTHR38340:SF1">
    <property type="entry name" value="S-LAYER PROTEIN"/>
    <property type="match status" value="1"/>
</dbReference>
<dbReference type="PRINTS" id="PR00313">
    <property type="entry name" value="CABNDNGRPT"/>
</dbReference>
<keyword evidence="2" id="KW-0964">Secreted</keyword>